<dbReference type="GO" id="GO:0005886">
    <property type="term" value="C:plasma membrane"/>
    <property type="evidence" value="ECO:0007669"/>
    <property type="project" value="UniProtKB-SubCell"/>
</dbReference>
<keyword evidence="9" id="KW-0012">Acyltransferase</keyword>
<dbReference type="InterPro" id="IPR002656">
    <property type="entry name" value="Acyl_transf_3_dom"/>
</dbReference>
<feature type="transmembrane region" description="Helical" evidence="7">
    <location>
        <begin position="85"/>
        <end position="104"/>
    </location>
</feature>
<dbReference type="PANTHER" id="PTHR40074:SF2">
    <property type="entry name" value="O-ACETYLTRANSFERASE WECH"/>
    <property type="match status" value="1"/>
</dbReference>
<dbReference type="GO" id="GO:0016413">
    <property type="term" value="F:O-acetyltransferase activity"/>
    <property type="evidence" value="ECO:0007669"/>
    <property type="project" value="TreeGrafter"/>
</dbReference>
<dbReference type="EMBL" id="JABBVZ010000083">
    <property type="protein sequence ID" value="NMP24085.1"/>
    <property type="molecule type" value="Genomic_DNA"/>
</dbReference>
<feature type="transmembrane region" description="Helical" evidence="7">
    <location>
        <begin position="287"/>
        <end position="311"/>
    </location>
</feature>
<feature type="transmembrane region" description="Helical" evidence="7">
    <location>
        <begin position="220"/>
        <end position="238"/>
    </location>
</feature>
<comment type="similarity">
    <text evidence="2">Belongs to the acyltransferase 3 family.</text>
</comment>
<comment type="caution">
    <text evidence="9">The sequence shown here is derived from an EMBL/GenBank/DDBJ whole genome shotgun (WGS) entry which is preliminary data.</text>
</comment>
<feature type="transmembrane region" description="Helical" evidence="7">
    <location>
        <begin position="258"/>
        <end position="275"/>
    </location>
</feature>
<reference evidence="9 10" key="1">
    <citation type="submission" date="2020-04" db="EMBL/GenBank/DDBJ databases">
        <authorList>
            <person name="Zhang R."/>
            <person name="Schippers A."/>
        </authorList>
    </citation>
    <scope>NUCLEOTIDE SEQUENCE [LARGE SCALE GENOMIC DNA]</scope>
    <source>
        <strain evidence="9 10">DSM 109850</strain>
    </source>
</reference>
<feature type="transmembrane region" description="Helical" evidence="7">
    <location>
        <begin position="124"/>
        <end position="146"/>
    </location>
</feature>
<proteinExistence type="inferred from homology"/>
<evidence type="ECO:0000256" key="7">
    <source>
        <dbReference type="SAM" id="Phobius"/>
    </source>
</evidence>
<evidence type="ECO:0000313" key="9">
    <source>
        <dbReference type="EMBL" id="NMP24085.1"/>
    </source>
</evidence>
<keyword evidence="6 7" id="KW-0472">Membrane</keyword>
<protein>
    <submittedName>
        <fullName evidence="9">Acyltransferase</fullName>
    </submittedName>
</protein>
<feature type="domain" description="Acyltransferase 3" evidence="8">
    <location>
        <begin position="12"/>
        <end position="346"/>
    </location>
</feature>
<evidence type="ECO:0000313" key="10">
    <source>
        <dbReference type="Proteomes" id="UP000533476"/>
    </source>
</evidence>
<feature type="transmembrane region" description="Helical" evidence="7">
    <location>
        <begin position="191"/>
        <end position="208"/>
    </location>
</feature>
<dbReference type="Pfam" id="PF01757">
    <property type="entry name" value="Acyl_transf_3"/>
    <property type="match status" value="1"/>
</dbReference>
<dbReference type="RefSeq" id="WP_169101901.1">
    <property type="nucleotide sequence ID" value="NZ_JABBVZ010000083.1"/>
</dbReference>
<evidence type="ECO:0000256" key="1">
    <source>
        <dbReference type="ARBA" id="ARBA00004651"/>
    </source>
</evidence>
<evidence type="ECO:0000256" key="5">
    <source>
        <dbReference type="ARBA" id="ARBA00022989"/>
    </source>
</evidence>
<keyword evidence="4 7" id="KW-0812">Transmembrane</keyword>
<evidence type="ECO:0000259" key="8">
    <source>
        <dbReference type="Pfam" id="PF01757"/>
    </source>
</evidence>
<name>A0A7Y0L6F9_9FIRM</name>
<evidence type="ECO:0000256" key="6">
    <source>
        <dbReference type="ARBA" id="ARBA00023136"/>
    </source>
</evidence>
<keyword evidence="5 7" id="KW-1133">Transmembrane helix</keyword>
<evidence type="ECO:0000256" key="4">
    <source>
        <dbReference type="ARBA" id="ARBA00022692"/>
    </source>
</evidence>
<dbReference type="Proteomes" id="UP000533476">
    <property type="component" value="Unassembled WGS sequence"/>
</dbReference>
<feature type="transmembrane region" description="Helical" evidence="7">
    <location>
        <begin position="323"/>
        <end position="345"/>
    </location>
</feature>
<accession>A0A7Y0L6F9</accession>
<dbReference type="AlphaFoldDB" id="A0A7Y0L6F9"/>
<comment type="subcellular location">
    <subcellularLocation>
        <location evidence="1">Cell membrane</location>
        <topology evidence="1">Multi-pass membrane protein</topology>
    </subcellularLocation>
</comment>
<gene>
    <name evidence="9" type="ORF">HIJ39_17265</name>
</gene>
<evidence type="ECO:0000256" key="3">
    <source>
        <dbReference type="ARBA" id="ARBA00022475"/>
    </source>
</evidence>
<sequence>MSGVPKKPYVEAADFVRAATVVPMISVHTTWYMANGGHWVGSGAALALLHYTRESFMALTGFVLTYSLFGKSIAWVPVLWRRYRLVLFPYLLWSAAYMLIFRHFTSPLEFLQHYGRNLLDGGAWFHLYYLLVTMQFYLLLPLYLALMRVAKRHPWVVFSLAATFQLLLMAYDQYGIGHRRGLNAYTGEEVWSYTFYFVAGGLGALFWRETAVWLNQRFRLVLFGALAAAALMIAQFFAQTFLGHHMAKADAVLQPAMVPWAFAVIVLLAAIGVRYEERRRRGTDRCPLIKIFANLSFGMYLVHPMLLQWWTDLLARLHWYHPSVWLDGITMVLLVSASTLAAWAISRTPVSPWIIGRAALPPGVGKEIRRPRVKKRTAD</sequence>
<keyword evidence="9" id="KW-0808">Transferase</keyword>
<keyword evidence="3" id="KW-1003">Cell membrane</keyword>
<evidence type="ECO:0000256" key="2">
    <source>
        <dbReference type="ARBA" id="ARBA00007400"/>
    </source>
</evidence>
<feature type="transmembrane region" description="Helical" evidence="7">
    <location>
        <begin position="56"/>
        <end position="78"/>
    </location>
</feature>
<keyword evidence="10" id="KW-1185">Reference proteome</keyword>
<organism evidence="9 10">
    <name type="scientific">Sulfobacillus harzensis</name>
    <dbReference type="NCBI Taxonomy" id="2729629"/>
    <lineage>
        <taxon>Bacteria</taxon>
        <taxon>Bacillati</taxon>
        <taxon>Bacillota</taxon>
        <taxon>Clostridia</taxon>
        <taxon>Eubacteriales</taxon>
        <taxon>Clostridiales Family XVII. Incertae Sedis</taxon>
        <taxon>Sulfobacillus</taxon>
    </lineage>
</organism>
<dbReference type="PANTHER" id="PTHR40074">
    <property type="entry name" value="O-ACETYLTRANSFERASE WECH"/>
    <property type="match status" value="1"/>
</dbReference>
<dbReference type="GO" id="GO:0009246">
    <property type="term" value="P:enterobacterial common antigen biosynthetic process"/>
    <property type="evidence" value="ECO:0007669"/>
    <property type="project" value="TreeGrafter"/>
</dbReference>
<feature type="transmembrane region" description="Helical" evidence="7">
    <location>
        <begin position="153"/>
        <end position="171"/>
    </location>
</feature>